<sequence length="228" mass="24793">MDQTLQGLGSLLPGEAWRALLSGGIARRYDAGDVMLRQGDPGTHVLVLTAGKVKVVRVEPDGTELLLAVRGPGEVIGEIAVLDGSGRSATVTALSVCVTYILSAERFSRIIDRFDLRDVLMRLLLRRYREGEDIRVELAGLPAFDRVVRILLRLAEVTHGSQRAVDLSQDELASAMGLSRSAVAAELAELRRLGHIATSRRRIMIRDLSGLTELTEGRAIDDSRRSAG</sequence>
<dbReference type="CDD" id="cd00038">
    <property type="entry name" value="CAP_ED"/>
    <property type="match status" value="1"/>
</dbReference>
<dbReference type="InterPro" id="IPR012318">
    <property type="entry name" value="HTH_CRP"/>
</dbReference>
<dbReference type="Proteomes" id="UP001501251">
    <property type="component" value="Unassembled WGS sequence"/>
</dbReference>
<dbReference type="InterPro" id="IPR014710">
    <property type="entry name" value="RmlC-like_jellyroll"/>
</dbReference>
<keyword evidence="3" id="KW-0804">Transcription</keyword>
<dbReference type="InterPro" id="IPR018490">
    <property type="entry name" value="cNMP-bd_dom_sf"/>
</dbReference>
<dbReference type="PROSITE" id="PS51063">
    <property type="entry name" value="HTH_CRP_2"/>
    <property type="match status" value="1"/>
</dbReference>
<accession>A0ABP8B9G2</accession>
<dbReference type="RefSeq" id="WP_344920947.1">
    <property type="nucleotide sequence ID" value="NZ_BAABAQ010000011.1"/>
</dbReference>
<organism evidence="6 7">
    <name type="scientific">Streptosporangium oxazolinicum</name>
    <dbReference type="NCBI Taxonomy" id="909287"/>
    <lineage>
        <taxon>Bacteria</taxon>
        <taxon>Bacillati</taxon>
        <taxon>Actinomycetota</taxon>
        <taxon>Actinomycetes</taxon>
        <taxon>Streptosporangiales</taxon>
        <taxon>Streptosporangiaceae</taxon>
        <taxon>Streptosporangium</taxon>
    </lineage>
</organism>
<dbReference type="Pfam" id="PF13545">
    <property type="entry name" value="HTH_Crp_2"/>
    <property type="match status" value="1"/>
</dbReference>
<feature type="domain" description="Cyclic nucleotide-binding" evidence="4">
    <location>
        <begin position="27"/>
        <end position="111"/>
    </location>
</feature>
<dbReference type="PANTHER" id="PTHR24567:SF74">
    <property type="entry name" value="HTH-TYPE TRANSCRIPTIONAL REGULATOR ARCR"/>
    <property type="match status" value="1"/>
</dbReference>
<keyword evidence="2" id="KW-0238">DNA-binding</keyword>
<dbReference type="SMART" id="SM00100">
    <property type="entry name" value="cNMP"/>
    <property type="match status" value="1"/>
</dbReference>
<keyword evidence="1" id="KW-0805">Transcription regulation</keyword>
<feature type="domain" description="HTH crp-type" evidence="5">
    <location>
        <begin position="141"/>
        <end position="209"/>
    </location>
</feature>
<dbReference type="SMART" id="SM00419">
    <property type="entry name" value="HTH_CRP"/>
    <property type="match status" value="1"/>
</dbReference>
<evidence type="ECO:0000259" key="4">
    <source>
        <dbReference type="PROSITE" id="PS50042"/>
    </source>
</evidence>
<comment type="caution">
    <text evidence="6">The sequence shown here is derived from an EMBL/GenBank/DDBJ whole genome shotgun (WGS) entry which is preliminary data.</text>
</comment>
<evidence type="ECO:0000256" key="3">
    <source>
        <dbReference type="ARBA" id="ARBA00023163"/>
    </source>
</evidence>
<dbReference type="InterPro" id="IPR036390">
    <property type="entry name" value="WH_DNA-bd_sf"/>
</dbReference>
<dbReference type="InterPro" id="IPR018488">
    <property type="entry name" value="cNMP-bd_CS"/>
</dbReference>
<dbReference type="InterPro" id="IPR050397">
    <property type="entry name" value="Env_Response_Regulators"/>
</dbReference>
<dbReference type="SUPFAM" id="SSF51206">
    <property type="entry name" value="cAMP-binding domain-like"/>
    <property type="match status" value="1"/>
</dbReference>
<reference evidence="7" key="1">
    <citation type="journal article" date="2019" name="Int. J. Syst. Evol. Microbiol.">
        <title>The Global Catalogue of Microorganisms (GCM) 10K type strain sequencing project: providing services to taxonomists for standard genome sequencing and annotation.</title>
        <authorList>
            <consortium name="The Broad Institute Genomics Platform"/>
            <consortium name="The Broad Institute Genome Sequencing Center for Infectious Disease"/>
            <person name="Wu L."/>
            <person name="Ma J."/>
        </authorList>
    </citation>
    <scope>NUCLEOTIDE SEQUENCE [LARGE SCALE GENOMIC DNA]</scope>
    <source>
        <strain evidence="7">JCM 17388</strain>
    </source>
</reference>
<dbReference type="PROSITE" id="PS00889">
    <property type="entry name" value="CNMP_BINDING_2"/>
    <property type="match status" value="1"/>
</dbReference>
<name>A0ABP8B9G2_9ACTN</name>
<keyword evidence="7" id="KW-1185">Reference proteome</keyword>
<dbReference type="InterPro" id="IPR000595">
    <property type="entry name" value="cNMP-bd_dom"/>
</dbReference>
<evidence type="ECO:0000256" key="1">
    <source>
        <dbReference type="ARBA" id="ARBA00023015"/>
    </source>
</evidence>
<dbReference type="Pfam" id="PF00027">
    <property type="entry name" value="cNMP_binding"/>
    <property type="match status" value="1"/>
</dbReference>
<dbReference type="Gene3D" id="2.60.120.10">
    <property type="entry name" value="Jelly Rolls"/>
    <property type="match status" value="1"/>
</dbReference>
<dbReference type="EMBL" id="BAABAQ010000011">
    <property type="protein sequence ID" value="GAA4200891.1"/>
    <property type="molecule type" value="Genomic_DNA"/>
</dbReference>
<evidence type="ECO:0000256" key="2">
    <source>
        <dbReference type="ARBA" id="ARBA00023125"/>
    </source>
</evidence>
<evidence type="ECO:0000313" key="7">
    <source>
        <dbReference type="Proteomes" id="UP001501251"/>
    </source>
</evidence>
<gene>
    <name evidence="6" type="ORF">GCM10022252_54780</name>
</gene>
<dbReference type="PANTHER" id="PTHR24567">
    <property type="entry name" value="CRP FAMILY TRANSCRIPTIONAL REGULATORY PROTEIN"/>
    <property type="match status" value="1"/>
</dbReference>
<evidence type="ECO:0000313" key="6">
    <source>
        <dbReference type="EMBL" id="GAA4200891.1"/>
    </source>
</evidence>
<protein>
    <submittedName>
        <fullName evidence="6">Crp/Fnr family transcriptional regulator</fullName>
    </submittedName>
</protein>
<evidence type="ECO:0000259" key="5">
    <source>
        <dbReference type="PROSITE" id="PS51063"/>
    </source>
</evidence>
<dbReference type="PROSITE" id="PS50042">
    <property type="entry name" value="CNMP_BINDING_3"/>
    <property type="match status" value="1"/>
</dbReference>
<dbReference type="SUPFAM" id="SSF46785">
    <property type="entry name" value="Winged helix' DNA-binding domain"/>
    <property type="match status" value="1"/>
</dbReference>
<proteinExistence type="predicted"/>